<organism evidence="2 3">
    <name type="scientific">Prorocentrum cordatum</name>
    <dbReference type="NCBI Taxonomy" id="2364126"/>
    <lineage>
        <taxon>Eukaryota</taxon>
        <taxon>Sar</taxon>
        <taxon>Alveolata</taxon>
        <taxon>Dinophyceae</taxon>
        <taxon>Prorocentrales</taxon>
        <taxon>Prorocentraceae</taxon>
        <taxon>Prorocentrum</taxon>
    </lineage>
</organism>
<feature type="compositionally biased region" description="Gly residues" evidence="1">
    <location>
        <begin position="71"/>
        <end position="85"/>
    </location>
</feature>
<evidence type="ECO:0000256" key="1">
    <source>
        <dbReference type="SAM" id="MobiDB-lite"/>
    </source>
</evidence>
<feature type="compositionally biased region" description="Polar residues" evidence="1">
    <location>
        <begin position="27"/>
        <end position="47"/>
    </location>
</feature>
<keyword evidence="3" id="KW-1185">Reference proteome</keyword>
<dbReference type="Proteomes" id="UP001189429">
    <property type="component" value="Unassembled WGS sequence"/>
</dbReference>
<feature type="compositionally biased region" description="Basic residues" evidence="1">
    <location>
        <begin position="12"/>
        <end position="24"/>
    </location>
</feature>
<dbReference type="EMBL" id="CAUYUJ010003693">
    <property type="protein sequence ID" value="CAK0806376.1"/>
    <property type="molecule type" value="Genomic_DNA"/>
</dbReference>
<comment type="caution">
    <text evidence="2">The sequence shown here is derived from an EMBL/GenBank/DDBJ whole genome shotgun (WGS) entry which is preliminary data.</text>
</comment>
<protein>
    <submittedName>
        <fullName evidence="2">Uncharacterized protein</fullName>
    </submittedName>
</protein>
<gene>
    <name evidence="2" type="ORF">PCOR1329_LOCUS12614</name>
</gene>
<name>A0ABN9QKN8_9DINO</name>
<proteinExistence type="predicted"/>
<evidence type="ECO:0000313" key="3">
    <source>
        <dbReference type="Proteomes" id="UP001189429"/>
    </source>
</evidence>
<reference evidence="2" key="1">
    <citation type="submission" date="2023-10" db="EMBL/GenBank/DDBJ databases">
        <authorList>
            <person name="Chen Y."/>
            <person name="Shah S."/>
            <person name="Dougan E. K."/>
            <person name="Thang M."/>
            <person name="Chan C."/>
        </authorList>
    </citation>
    <scope>NUCLEOTIDE SEQUENCE [LARGE SCALE GENOMIC DNA]</scope>
</reference>
<feature type="region of interest" description="Disordered" evidence="1">
    <location>
        <begin position="1"/>
        <end position="108"/>
    </location>
</feature>
<accession>A0ABN9QKN8</accession>
<sequence length="108" mass="10857">MPFPITDCRPRATSKHRARGRAPAKHSGTSGSASSTWPWQARSNAEPITTVCLHTPPVEGHAREEEEEDGGGGGGGGGGGDGSGAGMFTKGAGALARPSVAQRCCPCG</sequence>
<evidence type="ECO:0000313" key="2">
    <source>
        <dbReference type="EMBL" id="CAK0806376.1"/>
    </source>
</evidence>